<dbReference type="Pfam" id="PF14811">
    <property type="entry name" value="TPD"/>
    <property type="match status" value="1"/>
</dbReference>
<comment type="caution">
    <text evidence="7">The sequence shown here is derived from an EMBL/GenBank/DDBJ whole genome shotgun (WGS) entry which is preliminary data.</text>
</comment>
<evidence type="ECO:0000313" key="8">
    <source>
        <dbReference type="Proteomes" id="UP000749559"/>
    </source>
</evidence>
<feature type="signal peptide" evidence="6">
    <location>
        <begin position="1"/>
        <end position="19"/>
    </location>
</feature>
<keyword evidence="8" id="KW-1185">Reference proteome</keyword>
<evidence type="ECO:0000256" key="4">
    <source>
        <dbReference type="ARBA" id="ARBA00023242"/>
    </source>
</evidence>
<keyword evidence="6" id="KW-0732">Signal</keyword>
<protein>
    <recommendedName>
        <fullName evidence="5">CDAN1-interacting nuclease 1</fullName>
    </recommendedName>
</protein>
<dbReference type="PANTHER" id="PTHR31661">
    <property type="entry name" value="SIMILAR TO CDNA SEQUENCE BC052040"/>
    <property type="match status" value="1"/>
</dbReference>
<accession>A0A8S4PAT8</accession>
<evidence type="ECO:0000256" key="5">
    <source>
        <dbReference type="ARBA" id="ARBA00023480"/>
    </source>
</evidence>
<keyword evidence="3" id="KW-0963">Cytoplasm</keyword>
<evidence type="ECO:0000256" key="1">
    <source>
        <dbReference type="ARBA" id="ARBA00004123"/>
    </source>
</evidence>
<dbReference type="AlphaFoldDB" id="A0A8S4PAT8"/>
<evidence type="ECO:0000313" key="7">
    <source>
        <dbReference type="EMBL" id="CAH1791558.1"/>
    </source>
</evidence>
<dbReference type="InterPro" id="IPR029404">
    <property type="entry name" value="CDIN1"/>
</dbReference>
<name>A0A8S4PAT8_OWEFU</name>
<reference evidence="7" key="1">
    <citation type="submission" date="2022-03" db="EMBL/GenBank/DDBJ databases">
        <authorList>
            <person name="Martin C."/>
        </authorList>
    </citation>
    <scope>NUCLEOTIDE SEQUENCE</scope>
</reference>
<gene>
    <name evidence="7" type="ORF">OFUS_LOCUS16631</name>
</gene>
<keyword evidence="4" id="KW-0539">Nucleus</keyword>
<organism evidence="7 8">
    <name type="scientific">Owenia fusiformis</name>
    <name type="common">Polychaete worm</name>
    <dbReference type="NCBI Taxonomy" id="6347"/>
    <lineage>
        <taxon>Eukaryota</taxon>
        <taxon>Metazoa</taxon>
        <taxon>Spiralia</taxon>
        <taxon>Lophotrochozoa</taxon>
        <taxon>Annelida</taxon>
        <taxon>Polychaeta</taxon>
        <taxon>Sedentaria</taxon>
        <taxon>Canalipalpata</taxon>
        <taxon>Sabellida</taxon>
        <taxon>Oweniida</taxon>
        <taxon>Oweniidae</taxon>
        <taxon>Owenia</taxon>
    </lineage>
</organism>
<proteinExistence type="predicted"/>
<dbReference type="Proteomes" id="UP000749559">
    <property type="component" value="Unassembled WGS sequence"/>
</dbReference>
<dbReference type="PANTHER" id="PTHR31661:SF1">
    <property type="entry name" value="CDAN1-INTERACTING NUCLEASE 1"/>
    <property type="match status" value="1"/>
</dbReference>
<dbReference type="GO" id="GO:0005737">
    <property type="term" value="C:cytoplasm"/>
    <property type="evidence" value="ECO:0007669"/>
    <property type="project" value="UniProtKB-SubCell"/>
</dbReference>
<comment type="subcellular location">
    <subcellularLocation>
        <location evidence="2">Cytoplasm</location>
    </subcellularLocation>
    <subcellularLocation>
        <location evidence="1">Nucleus</location>
    </subcellularLocation>
</comment>
<feature type="non-terminal residue" evidence="7">
    <location>
        <position position="297"/>
    </location>
</feature>
<dbReference type="EMBL" id="CAIIXF020000008">
    <property type="protein sequence ID" value="CAH1791558.1"/>
    <property type="molecule type" value="Genomic_DNA"/>
</dbReference>
<dbReference type="GO" id="GO:0005634">
    <property type="term" value="C:nucleus"/>
    <property type="evidence" value="ECO:0007669"/>
    <property type="project" value="UniProtKB-SubCell"/>
</dbReference>
<evidence type="ECO:0000256" key="3">
    <source>
        <dbReference type="ARBA" id="ARBA00022490"/>
    </source>
</evidence>
<evidence type="ECO:0000256" key="6">
    <source>
        <dbReference type="SAM" id="SignalP"/>
    </source>
</evidence>
<evidence type="ECO:0000256" key="2">
    <source>
        <dbReference type="ARBA" id="ARBA00004496"/>
    </source>
</evidence>
<sequence>FKYFKILVCFCSPFIFVLDMKLDYYREIVDLIHWYGTRDCIECISKVFTGVPKKTLGSIFSQDYQRQMKKIHYKMHQAHTVRKLYNRYLDSLSDKGNKNILLHIADEIGLAPALLARMILERHLSINQYDGESAPRLVLTQFMKQPDMIDDITLAREIQSCVLSDDQYGPITDSIKHSIGWEYEFMLKKRVEEMEIPYLDEDQMRLKGYDKTPDVKLEVPIAYDGHVVNWVESKASFGDEESHKGYLKDQFWSYWNRFGPGMVIYWFGFIDELDCNRNKGIILMDHFPIEDFVKMDP</sequence>
<dbReference type="OrthoDB" id="1272at2759"/>
<feature type="chain" id="PRO_5035810477" description="CDAN1-interacting nuclease 1" evidence="6">
    <location>
        <begin position="20"/>
        <end position="297"/>
    </location>
</feature>